<evidence type="ECO:0000313" key="3">
    <source>
        <dbReference type="Proteomes" id="UP001150907"/>
    </source>
</evidence>
<feature type="compositionally biased region" description="Low complexity" evidence="1">
    <location>
        <begin position="463"/>
        <end position="475"/>
    </location>
</feature>
<keyword evidence="3" id="KW-1185">Reference proteome</keyword>
<feature type="region of interest" description="Disordered" evidence="1">
    <location>
        <begin position="44"/>
        <end position="65"/>
    </location>
</feature>
<feature type="region of interest" description="Disordered" evidence="1">
    <location>
        <begin position="126"/>
        <end position="167"/>
    </location>
</feature>
<feature type="compositionally biased region" description="Pro residues" evidence="1">
    <location>
        <begin position="642"/>
        <end position="654"/>
    </location>
</feature>
<accession>A0A9W8BK10</accession>
<sequence length="709" mass="79571">RELDRCARKNKSYFDNVDRLCRVLNRHTIDSALDGNSKSHSKAIASSCNAPLSPATPSSSDARGQQPENLYRTLLLDMADALGAKGDLDDRLSIRDNFANMAAAVRHRMAAKEGQLTHLRSALDTARLASQASPSSSSPSSSHSLSKSPAAEESLRSTKRRVSELETQLTEAHEQLTTQQANVRSLNDNISRLRQQCVASDSDVQEARLERDGWHQQYLACEQTLNYQIEENDRLSDALKRLSQQQRSRTTEEFVVNGRLSYNDNSRSATVDWDRLRVEWSAAVRQEDAEIWRNKEFLLRQTFGSQLEIYRWALKVWGDIVRSIAAQSNTPHRAALSDSADSAAVVGSKRKALQQAVAELESEVEAAVHRAHSLHETLLHPPRRHPTPPSGSKEDEERPSKTNRAYFVESLSQIAQDLGRDFAGSWRDNVRGCIVAVSSCLSSASATLLGQHQPSSSPVLVDSPTSTNSSANSPTFPRISDEQKAMIREHYAKREDKLKRELRAQIQAECAQSKAREDAAKSVFKQERRTLVAECKYLRGRIQIEVDRLASVDYQKNVFLQLLGGQEGVLRRIGVLVYGSQSHSYNVSADDGYCRTRRLWRRVLLAVRLKNRLTEILDKRRAVDAIKSNAIRSLDSSRNPRAPMPRGPPPPPTAPSTNKRLYECQPQYVHHHHYQPQQFIGLRSTPITPSRLRNRSSELRSSTGSSVTH</sequence>
<feature type="compositionally biased region" description="Low complexity" evidence="1">
    <location>
        <begin position="129"/>
        <end position="151"/>
    </location>
</feature>
<feature type="compositionally biased region" description="Low complexity" evidence="1">
    <location>
        <begin position="699"/>
        <end position="709"/>
    </location>
</feature>
<evidence type="ECO:0000313" key="2">
    <source>
        <dbReference type="EMBL" id="KAJ2003671.1"/>
    </source>
</evidence>
<comment type="caution">
    <text evidence="2">The sequence shown here is derived from an EMBL/GenBank/DDBJ whole genome shotgun (WGS) entry which is preliminary data.</text>
</comment>
<organism evidence="2 3">
    <name type="scientific">Coemansia thaxteri</name>
    <dbReference type="NCBI Taxonomy" id="2663907"/>
    <lineage>
        <taxon>Eukaryota</taxon>
        <taxon>Fungi</taxon>
        <taxon>Fungi incertae sedis</taxon>
        <taxon>Zoopagomycota</taxon>
        <taxon>Kickxellomycotina</taxon>
        <taxon>Kickxellomycetes</taxon>
        <taxon>Kickxellales</taxon>
        <taxon>Kickxellaceae</taxon>
        <taxon>Coemansia</taxon>
    </lineage>
</organism>
<dbReference type="EMBL" id="JANBQF010000204">
    <property type="protein sequence ID" value="KAJ2003671.1"/>
    <property type="molecule type" value="Genomic_DNA"/>
</dbReference>
<evidence type="ECO:0000256" key="1">
    <source>
        <dbReference type="SAM" id="MobiDB-lite"/>
    </source>
</evidence>
<reference evidence="2" key="1">
    <citation type="submission" date="2022-07" db="EMBL/GenBank/DDBJ databases">
        <title>Phylogenomic reconstructions and comparative analyses of Kickxellomycotina fungi.</title>
        <authorList>
            <person name="Reynolds N.K."/>
            <person name="Stajich J.E."/>
            <person name="Barry K."/>
            <person name="Grigoriev I.V."/>
            <person name="Crous P."/>
            <person name="Smith M.E."/>
        </authorList>
    </citation>
    <scope>NUCLEOTIDE SEQUENCE</scope>
    <source>
        <strain evidence="2">IMI 214461</strain>
    </source>
</reference>
<feature type="non-terminal residue" evidence="2">
    <location>
        <position position="1"/>
    </location>
</feature>
<feature type="region of interest" description="Disordered" evidence="1">
    <location>
        <begin position="451"/>
        <end position="477"/>
    </location>
</feature>
<name>A0A9W8BK10_9FUNG</name>
<feature type="region of interest" description="Disordered" evidence="1">
    <location>
        <begin position="374"/>
        <end position="401"/>
    </location>
</feature>
<dbReference type="Proteomes" id="UP001150907">
    <property type="component" value="Unassembled WGS sequence"/>
</dbReference>
<feature type="region of interest" description="Disordered" evidence="1">
    <location>
        <begin position="631"/>
        <end position="659"/>
    </location>
</feature>
<feature type="compositionally biased region" description="Basic and acidic residues" evidence="1">
    <location>
        <begin position="153"/>
        <end position="164"/>
    </location>
</feature>
<gene>
    <name evidence="2" type="ORF">H4R26_002936</name>
</gene>
<feature type="region of interest" description="Disordered" evidence="1">
    <location>
        <begin position="675"/>
        <end position="709"/>
    </location>
</feature>
<proteinExistence type="predicted"/>
<dbReference type="OrthoDB" id="5569734at2759"/>
<protein>
    <submittedName>
        <fullName evidence="2">Uncharacterized protein</fullName>
    </submittedName>
</protein>
<dbReference type="AlphaFoldDB" id="A0A9W8BK10"/>